<sequence length="303" mass="35033">MASSPTSARLGPSSEDGELTSNRGFSKRGDGFSIQETEGLLQEVRDRWQEGWDAIADAHNAQFPGHKRTAGSLKRKFAKLYRTKIDTTTKEKHARAAAIAKKVREEMRSQRRGLASARGLSVDLVTETEGSVGVQEIHEDLKDVDKISPHPETTHHFLPEVTETAGEHELRQTLHQSIQPMTQETPLREDAWQSLIRWPIAGERLRTLRSQMESNEATSSQDLLQTVLLVLLESQRQRDFERDQEREERRQEKQRWQEDMREQRRRYEQERVEDRRRNEQFMQVMTTLVAQIAAGQQQRGGLN</sequence>
<dbReference type="AlphaFoldDB" id="A0AAU9KVZ1"/>
<feature type="region of interest" description="Disordered" evidence="1">
    <location>
        <begin position="239"/>
        <end position="278"/>
    </location>
</feature>
<organism evidence="2 3">
    <name type="scientific">Peronospora belbahrii</name>
    <dbReference type="NCBI Taxonomy" id="622444"/>
    <lineage>
        <taxon>Eukaryota</taxon>
        <taxon>Sar</taxon>
        <taxon>Stramenopiles</taxon>
        <taxon>Oomycota</taxon>
        <taxon>Peronosporomycetes</taxon>
        <taxon>Peronosporales</taxon>
        <taxon>Peronosporaceae</taxon>
        <taxon>Peronospora</taxon>
    </lineage>
</organism>
<evidence type="ECO:0008006" key="4">
    <source>
        <dbReference type="Google" id="ProtNLM"/>
    </source>
</evidence>
<accession>A0AAU9KVZ1</accession>
<reference evidence="2" key="1">
    <citation type="submission" date="2021-11" db="EMBL/GenBank/DDBJ databases">
        <authorList>
            <person name="Islam A."/>
            <person name="Islam S."/>
            <person name="Flora M.S."/>
            <person name="Rahman M."/>
            <person name="Ziaur R.M."/>
            <person name="Epstein J.H."/>
            <person name="Hassan M."/>
            <person name="Klassen M."/>
            <person name="Woodard K."/>
            <person name="Webb A."/>
            <person name="Webby R.J."/>
            <person name="El Zowalaty M.E."/>
        </authorList>
    </citation>
    <scope>NUCLEOTIDE SEQUENCE</scope>
    <source>
        <strain evidence="2">Pbs3</strain>
    </source>
</reference>
<evidence type="ECO:0000256" key="1">
    <source>
        <dbReference type="SAM" id="MobiDB-lite"/>
    </source>
</evidence>
<comment type="caution">
    <text evidence="2">The sequence shown here is derived from an EMBL/GenBank/DDBJ whole genome shotgun (WGS) entry which is preliminary data.</text>
</comment>
<proteinExistence type="predicted"/>
<dbReference type="EMBL" id="CAKKTJ010000168">
    <property type="protein sequence ID" value="CAH0477078.1"/>
    <property type="molecule type" value="Genomic_DNA"/>
</dbReference>
<name>A0AAU9KVZ1_9STRA</name>
<evidence type="ECO:0000313" key="3">
    <source>
        <dbReference type="Proteomes" id="UP001160483"/>
    </source>
</evidence>
<protein>
    <recommendedName>
        <fullName evidence="4">Myb-like domain-containing protein</fullName>
    </recommendedName>
</protein>
<feature type="region of interest" description="Disordered" evidence="1">
    <location>
        <begin position="1"/>
        <end position="33"/>
    </location>
</feature>
<evidence type="ECO:0000313" key="2">
    <source>
        <dbReference type="EMBL" id="CAH0477078.1"/>
    </source>
</evidence>
<gene>
    <name evidence="2" type="ORF">PBS003_LOCUS3831</name>
</gene>
<dbReference type="Proteomes" id="UP001160483">
    <property type="component" value="Unassembled WGS sequence"/>
</dbReference>